<dbReference type="InterPro" id="IPR027005">
    <property type="entry name" value="PMT-like"/>
</dbReference>
<dbReference type="InterPro" id="IPR032421">
    <property type="entry name" value="PMT_4TMC"/>
</dbReference>
<evidence type="ECO:0000313" key="14">
    <source>
        <dbReference type="EMBL" id="MBB3115746.1"/>
    </source>
</evidence>
<comment type="caution">
    <text evidence="14">The sequence shown here is derived from an EMBL/GenBank/DDBJ whole genome shotgun (WGS) entry which is preliminary data.</text>
</comment>
<dbReference type="GO" id="GO:0005886">
    <property type="term" value="C:plasma membrane"/>
    <property type="evidence" value="ECO:0007669"/>
    <property type="project" value="UniProtKB-SubCell"/>
</dbReference>
<evidence type="ECO:0000259" key="13">
    <source>
        <dbReference type="Pfam" id="PF16192"/>
    </source>
</evidence>
<feature type="transmembrane region" description="Helical" evidence="10">
    <location>
        <begin position="310"/>
        <end position="329"/>
    </location>
</feature>
<comment type="subcellular location">
    <subcellularLocation>
        <location evidence="10">Cell membrane</location>
    </subcellularLocation>
    <subcellularLocation>
        <location evidence="1">Endomembrane system</location>
        <topology evidence="1">Multi-pass membrane protein</topology>
    </subcellularLocation>
</comment>
<evidence type="ECO:0000256" key="1">
    <source>
        <dbReference type="ARBA" id="ARBA00004127"/>
    </source>
</evidence>
<comment type="function">
    <text evidence="10">Protein O-mannosyltransferase that catalyzes the transfer of a single mannose residue from a polyprenol phospho-mannosyl lipidic donor to the hydroxyl group of selected serine and threonine residues in acceptor proteins.</text>
</comment>
<dbReference type="Pfam" id="PF16192">
    <property type="entry name" value="PMT_4TMC"/>
    <property type="match status" value="1"/>
</dbReference>
<protein>
    <recommendedName>
        <fullName evidence="9 10">Polyprenol-phosphate-mannose--protein mannosyltransferase</fullName>
        <ecNumber evidence="10">2.4.1.-</ecNumber>
    </recommendedName>
</protein>
<dbReference type="GO" id="GO:0004169">
    <property type="term" value="F:dolichyl-phosphate-mannose-protein mannosyltransferase activity"/>
    <property type="evidence" value="ECO:0007669"/>
    <property type="project" value="UniProtKB-UniRule"/>
</dbReference>
<feature type="compositionally biased region" description="Basic residues" evidence="11">
    <location>
        <begin position="30"/>
        <end position="41"/>
    </location>
</feature>
<dbReference type="EC" id="2.4.1.-" evidence="10"/>
<feature type="domain" description="ArnT-like N-terminal" evidence="12">
    <location>
        <begin position="151"/>
        <end position="324"/>
    </location>
</feature>
<accession>A0A8H9Y931</accession>
<keyword evidence="4 10" id="KW-0328">Glycosyltransferase</keyword>
<keyword evidence="7 10" id="KW-1133">Transmembrane helix</keyword>
<feature type="transmembrane region" description="Helical" evidence="10">
    <location>
        <begin position="424"/>
        <end position="441"/>
    </location>
</feature>
<feature type="transmembrane region" description="Helical" evidence="10">
    <location>
        <begin position="248"/>
        <end position="267"/>
    </location>
</feature>
<evidence type="ECO:0000256" key="7">
    <source>
        <dbReference type="ARBA" id="ARBA00022989"/>
    </source>
</evidence>
<keyword evidence="10" id="KW-1003">Cell membrane</keyword>
<feature type="domain" description="Protein O-mannosyl-transferase C-terminal four TM" evidence="13">
    <location>
        <begin position="364"/>
        <end position="587"/>
    </location>
</feature>
<feature type="region of interest" description="Disordered" evidence="11">
    <location>
        <begin position="1"/>
        <end position="62"/>
    </location>
</feature>
<dbReference type="PANTHER" id="PTHR10050:SF46">
    <property type="entry name" value="PROTEIN O-MANNOSYL-TRANSFERASE 2"/>
    <property type="match status" value="1"/>
</dbReference>
<proteinExistence type="inferred from homology"/>
<evidence type="ECO:0000256" key="4">
    <source>
        <dbReference type="ARBA" id="ARBA00022676"/>
    </source>
</evidence>
<evidence type="ECO:0000256" key="6">
    <source>
        <dbReference type="ARBA" id="ARBA00022692"/>
    </source>
</evidence>
<dbReference type="Pfam" id="PF02366">
    <property type="entry name" value="PMT"/>
    <property type="match status" value="1"/>
</dbReference>
<evidence type="ECO:0000256" key="5">
    <source>
        <dbReference type="ARBA" id="ARBA00022679"/>
    </source>
</evidence>
<evidence type="ECO:0000256" key="8">
    <source>
        <dbReference type="ARBA" id="ARBA00023136"/>
    </source>
</evidence>
<comment type="similarity">
    <text evidence="3 10">Belongs to the glycosyltransferase 39 family.</text>
</comment>
<keyword evidence="5 10" id="KW-0808">Transferase</keyword>
<dbReference type="UniPathway" id="UPA00378"/>
<sequence>MTPPTTKRPRTDDGRDGTGDPGTTGGPRTARTRAHARRRGRPGPAAPSTQPTTGRPAHGRTRDLRWPVMLVSVAVIAVASRLANLGTPTDGGTPVFDEKHYVPQSWQILRSAANPLVGGIEDNPGYGLVVHPPLAKQLEAVGMALFGYTPWGWRIASAVAAVAVILLIMGIARRISRSDLVGLLAGLIAVCDGILFVTGRSAMLDHIQTVFVTAAVYLLVRDHGQMNARFARVWAEQRMADSPLGPRMGYRWWRFAAGVCLGCALAVKWSGLYYMAFFGLAVVGLDVWRRRRWGVARPWAGALMRDAVPAAASIVLVPVMVYLFSWRAWFASETGVYRHIASSGVEQRVTDWHLGWLPDSVVGFLWYHVSVLDFHASLTNSNGHYHAWESKPWSWLATTRSLLYYSSTTDDGARRTELLVGTPAVWWLTVPVMLWGLWCLVVRRDLRWAVPVVGFAAGFLPWLADIDRQMYLFYAVNLAPFLVIALALALGQLSRWSLRPAGDDAASDGPATATAAGAPASGAEVRPGTGGRLVAWLRMMWLTRTGAVLACVYTAVVVWNFLYFLPLYTALPLTTGEWESRMWLPSWR</sequence>
<feature type="transmembrane region" description="Helical" evidence="10">
    <location>
        <begin position="448"/>
        <end position="464"/>
    </location>
</feature>
<gene>
    <name evidence="14" type="ORF">FHU32_000962</name>
</gene>
<feature type="compositionally biased region" description="Low complexity" evidence="11">
    <location>
        <begin position="505"/>
        <end position="523"/>
    </location>
</feature>
<evidence type="ECO:0000256" key="2">
    <source>
        <dbReference type="ARBA" id="ARBA00004922"/>
    </source>
</evidence>
<dbReference type="InterPro" id="IPR003342">
    <property type="entry name" value="ArnT-like_N"/>
</dbReference>
<evidence type="ECO:0000259" key="12">
    <source>
        <dbReference type="Pfam" id="PF02366"/>
    </source>
</evidence>
<evidence type="ECO:0000256" key="3">
    <source>
        <dbReference type="ARBA" id="ARBA00007222"/>
    </source>
</evidence>
<feature type="transmembrane region" description="Helical" evidence="10">
    <location>
        <begin position="151"/>
        <end position="172"/>
    </location>
</feature>
<feature type="transmembrane region" description="Helical" evidence="10">
    <location>
        <begin position="203"/>
        <end position="220"/>
    </location>
</feature>
<evidence type="ECO:0000313" key="15">
    <source>
        <dbReference type="Proteomes" id="UP000612712"/>
    </source>
</evidence>
<dbReference type="GO" id="GO:0012505">
    <property type="term" value="C:endomembrane system"/>
    <property type="evidence" value="ECO:0007669"/>
    <property type="project" value="UniProtKB-SubCell"/>
</dbReference>
<feature type="transmembrane region" description="Helical" evidence="10">
    <location>
        <begin position="546"/>
        <end position="565"/>
    </location>
</feature>
<reference evidence="14" key="1">
    <citation type="submission" date="2020-08" db="EMBL/GenBank/DDBJ databases">
        <title>Sequencing the genomes of 1000 actinobacteria strains.</title>
        <authorList>
            <person name="Klenk H.-P."/>
        </authorList>
    </citation>
    <scope>NUCLEOTIDE SEQUENCE</scope>
    <source>
        <strain evidence="14">DSM 20582</strain>
    </source>
</reference>
<comment type="pathway">
    <text evidence="2 10">Protein modification; protein glycosylation.</text>
</comment>
<feature type="transmembrane region" description="Helical" evidence="10">
    <location>
        <begin position="179"/>
        <end position="197"/>
    </location>
</feature>
<evidence type="ECO:0000256" key="9">
    <source>
        <dbReference type="ARBA" id="ARBA00093617"/>
    </source>
</evidence>
<evidence type="ECO:0000256" key="10">
    <source>
        <dbReference type="RuleBase" id="RU367007"/>
    </source>
</evidence>
<evidence type="ECO:0000256" key="11">
    <source>
        <dbReference type="SAM" id="MobiDB-lite"/>
    </source>
</evidence>
<dbReference type="AlphaFoldDB" id="A0A8H9Y931"/>
<organism evidence="14 15">
    <name type="scientific">Corynebacterium bovis DSM 20582 = CIP 54.80</name>
    <dbReference type="NCBI Taxonomy" id="927655"/>
    <lineage>
        <taxon>Bacteria</taxon>
        <taxon>Bacillati</taxon>
        <taxon>Actinomycetota</taxon>
        <taxon>Actinomycetes</taxon>
        <taxon>Mycobacteriales</taxon>
        <taxon>Corynebacteriaceae</taxon>
        <taxon>Corynebacterium</taxon>
    </lineage>
</organism>
<feature type="region of interest" description="Disordered" evidence="11">
    <location>
        <begin position="505"/>
        <end position="524"/>
    </location>
</feature>
<feature type="transmembrane region" description="Helical" evidence="10">
    <location>
        <begin position="64"/>
        <end position="83"/>
    </location>
</feature>
<dbReference type="EMBL" id="JACHWT010000003">
    <property type="protein sequence ID" value="MBB3115746.1"/>
    <property type="molecule type" value="Genomic_DNA"/>
</dbReference>
<feature type="compositionally biased region" description="Basic and acidic residues" evidence="11">
    <location>
        <begin position="9"/>
        <end position="18"/>
    </location>
</feature>
<keyword evidence="8 10" id="KW-0472">Membrane</keyword>
<dbReference type="Proteomes" id="UP000612712">
    <property type="component" value="Unassembled WGS sequence"/>
</dbReference>
<name>A0A8H9Y931_9CORY</name>
<feature type="transmembrane region" description="Helical" evidence="10">
    <location>
        <begin position="470"/>
        <end position="490"/>
    </location>
</feature>
<keyword evidence="6 10" id="KW-0812">Transmembrane</keyword>
<dbReference type="PANTHER" id="PTHR10050">
    <property type="entry name" value="DOLICHYL-PHOSPHATE-MANNOSE--PROTEIN MANNOSYLTRANSFERASE"/>
    <property type="match status" value="1"/>
</dbReference>